<proteinExistence type="predicted"/>
<sequence>MPRWFPLTEADDEFVRTAPVRFEHVADLPAPPPVVWRVLTADDALVSWSRLITRAEWTSPPGPGATRLVTLGGALTLDERFYRWEEARRMTFTVDRATGPGLRRFAEDLVLDAVPGGTRLRWTFASEPVLAVAAKPLVPLLRRVTAGLPRGLARRVEEAR</sequence>
<reference evidence="1 2" key="1">
    <citation type="submission" date="2016-07" db="EMBL/GenBank/DDBJ databases">
        <title>Draft genome sequence of Prauserella sp. YIM 121212, isolated from alkaline soil.</title>
        <authorList>
            <person name="Ruckert C."/>
            <person name="Albersmeier A."/>
            <person name="Jiang C.-L."/>
            <person name="Jiang Y."/>
            <person name="Kalinowski J."/>
            <person name="Schneider O."/>
            <person name="Winkler A."/>
            <person name="Zotchev S.B."/>
        </authorList>
    </citation>
    <scope>NUCLEOTIDE SEQUENCE [LARGE SCALE GENOMIC DNA]</scope>
    <source>
        <strain evidence="1 2">YIM 121212</strain>
    </source>
</reference>
<dbReference type="AlphaFoldDB" id="A0A318LY27"/>
<dbReference type="Gene3D" id="3.30.530.20">
    <property type="match status" value="1"/>
</dbReference>
<dbReference type="EMBL" id="MASU01000002">
    <property type="protein sequence ID" value="PXY37658.1"/>
    <property type="molecule type" value="Genomic_DNA"/>
</dbReference>
<keyword evidence="2" id="KW-1185">Reference proteome</keyword>
<gene>
    <name evidence="1" type="ORF">BA062_03250</name>
</gene>
<dbReference type="RefSeq" id="WP_110334529.1">
    <property type="nucleotide sequence ID" value="NZ_MASU01000002.1"/>
</dbReference>
<dbReference type="InterPro" id="IPR019587">
    <property type="entry name" value="Polyketide_cyclase/dehydratase"/>
</dbReference>
<dbReference type="OrthoDB" id="581838at2"/>
<name>A0A318LY27_9PSEU</name>
<comment type="caution">
    <text evidence="1">The sequence shown here is derived from an EMBL/GenBank/DDBJ whole genome shotgun (WGS) entry which is preliminary data.</text>
</comment>
<dbReference type="CDD" id="cd07821">
    <property type="entry name" value="PYR_PYL_RCAR_like"/>
    <property type="match status" value="1"/>
</dbReference>
<evidence type="ECO:0000313" key="2">
    <source>
        <dbReference type="Proteomes" id="UP000247892"/>
    </source>
</evidence>
<dbReference type="Pfam" id="PF10604">
    <property type="entry name" value="Polyketide_cyc2"/>
    <property type="match status" value="1"/>
</dbReference>
<protein>
    <recommendedName>
        <fullName evidence="3">Polyketide cyclase</fullName>
    </recommendedName>
</protein>
<dbReference type="Proteomes" id="UP000247892">
    <property type="component" value="Unassembled WGS sequence"/>
</dbReference>
<evidence type="ECO:0000313" key="1">
    <source>
        <dbReference type="EMBL" id="PXY37658.1"/>
    </source>
</evidence>
<organism evidence="1 2">
    <name type="scientific">Prauserella flavalba</name>
    <dbReference type="NCBI Taxonomy" id="1477506"/>
    <lineage>
        <taxon>Bacteria</taxon>
        <taxon>Bacillati</taxon>
        <taxon>Actinomycetota</taxon>
        <taxon>Actinomycetes</taxon>
        <taxon>Pseudonocardiales</taxon>
        <taxon>Pseudonocardiaceae</taxon>
        <taxon>Prauserella</taxon>
    </lineage>
</organism>
<dbReference type="InterPro" id="IPR023393">
    <property type="entry name" value="START-like_dom_sf"/>
</dbReference>
<dbReference type="SUPFAM" id="SSF55961">
    <property type="entry name" value="Bet v1-like"/>
    <property type="match status" value="1"/>
</dbReference>
<evidence type="ECO:0008006" key="3">
    <source>
        <dbReference type="Google" id="ProtNLM"/>
    </source>
</evidence>
<accession>A0A318LY27</accession>